<dbReference type="Proteomes" id="UP001497453">
    <property type="component" value="Chromosome 3"/>
</dbReference>
<reference evidence="3" key="1">
    <citation type="submission" date="2024-04" db="EMBL/GenBank/DDBJ databases">
        <authorList>
            <person name="Shaw F."/>
            <person name="Minotto A."/>
        </authorList>
    </citation>
    <scope>NUCLEOTIDE SEQUENCE [LARGE SCALE GENOMIC DNA]</scope>
</reference>
<feature type="compositionally biased region" description="Polar residues" evidence="1">
    <location>
        <begin position="57"/>
        <end position="74"/>
    </location>
</feature>
<keyword evidence="3" id="KW-1185">Reference proteome</keyword>
<proteinExistence type="predicted"/>
<accession>A0ABP1D6B8</accession>
<dbReference type="EMBL" id="OZ037946">
    <property type="protein sequence ID" value="CAL1703412.1"/>
    <property type="molecule type" value="Genomic_DNA"/>
</dbReference>
<evidence type="ECO:0000256" key="1">
    <source>
        <dbReference type="SAM" id="MobiDB-lite"/>
    </source>
</evidence>
<feature type="region of interest" description="Disordered" evidence="1">
    <location>
        <begin position="57"/>
        <end position="87"/>
    </location>
</feature>
<evidence type="ECO:0000313" key="3">
    <source>
        <dbReference type="Proteomes" id="UP001497453"/>
    </source>
</evidence>
<organism evidence="2 3">
    <name type="scientific">Somion occarium</name>
    <dbReference type="NCBI Taxonomy" id="3059160"/>
    <lineage>
        <taxon>Eukaryota</taxon>
        <taxon>Fungi</taxon>
        <taxon>Dikarya</taxon>
        <taxon>Basidiomycota</taxon>
        <taxon>Agaricomycotina</taxon>
        <taxon>Agaricomycetes</taxon>
        <taxon>Polyporales</taxon>
        <taxon>Cerrenaceae</taxon>
        <taxon>Somion</taxon>
    </lineage>
</organism>
<gene>
    <name evidence="2" type="ORF">GFSPODELE1_LOCUS4563</name>
</gene>
<evidence type="ECO:0000313" key="2">
    <source>
        <dbReference type="EMBL" id="CAL1703412.1"/>
    </source>
</evidence>
<evidence type="ECO:0008006" key="4">
    <source>
        <dbReference type="Google" id="ProtNLM"/>
    </source>
</evidence>
<protein>
    <recommendedName>
        <fullName evidence="4">Zn(2)-C6 fungal-type domain-containing protein</fullName>
    </recommendedName>
</protein>
<name>A0ABP1D6B8_9APHY</name>
<sequence length="276" mass="29876">MSDTTSMVNPSLIAAARQLAAALRVAGLDIAEVVATNTSSVVYEAADYEEGLNSEATNASATSLDQEQIDTTSDADPKASISAPVSLNEPSCEGCQKRKLTCVTSSTTRKRCDNIVSYRKGCSFVPKRKAQNVEDGDTHNATSKKKQRTETQLNIDAFFGGANRETSVGCSERGNQSKIPTESISEHTEGHNTNVREMTTESVVEIAAPDRNTQPSAARILVDEVEVEELRRCRTVFLDGLNAYKEGLGAKPGKAFRDLYVSAKTWAAQEDVCLRM</sequence>